<dbReference type="SMART" id="SM00184">
    <property type="entry name" value="RING"/>
    <property type="match status" value="1"/>
</dbReference>
<sequence>MERSAGHRDIVYCHQCDNEWYRDEHGLECPACHSDFTEIVEAGHDPRTQDPLDMAHHETDHFPDPEEDDISHMDWRRHEPSNFFTYTTPGGGAQHHGNQQGFGQQQPLNPVFQSVAAIIGNIMAPRRQPGLQQPNMAGQQFQGSAQRNIAFSYPFDPPQAPPGRSDSVPVSPSRENHTTVRSGGGPNFRWQITTSFGSSRGQDARGGVAATGFGDDFDDFAHQRGRHASPVPMGMQPMVFGNMHPPAAFPFDDDAFAHLGPIGPLLASMFGPGAIIHGHGGDAVYSQEGLDRIITQLMEQHASGNAPGPATEEAITSLPQRAINEKDLGDEGKAECSICMEEVNIGEQVTELPCHHWFHGECVKAWLTEHDTCPHCRQGIMPKDDSGNGSRLRTPGEAPRHDQMWGQGEGTRDNPWVIPDSPRQARGGAGSRHSSGTGASNSRNSGSEGLFNRMRNAFGGGNHS</sequence>
<dbReference type="GO" id="GO:0061630">
    <property type="term" value="F:ubiquitin protein ligase activity"/>
    <property type="evidence" value="ECO:0007669"/>
    <property type="project" value="UniProtKB-EC"/>
</dbReference>
<dbReference type="PROSITE" id="PS50089">
    <property type="entry name" value="ZF_RING_2"/>
    <property type="match status" value="1"/>
</dbReference>
<evidence type="ECO:0000256" key="7">
    <source>
        <dbReference type="ARBA" id="ARBA00022833"/>
    </source>
</evidence>
<dbReference type="SUPFAM" id="SSF57850">
    <property type="entry name" value="RING/U-box"/>
    <property type="match status" value="1"/>
</dbReference>
<dbReference type="FunFam" id="3.30.40.10:FF:000127">
    <property type="entry name" value="E3 ubiquitin-protein ligase RNF181"/>
    <property type="match status" value="1"/>
</dbReference>
<feature type="domain" description="RING-type" evidence="10">
    <location>
        <begin position="336"/>
        <end position="377"/>
    </location>
</feature>
<evidence type="ECO:0000256" key="8">
    <source>
        <dbReference type="PROSITE-ProRule" id="PRU00175"/>
    </source>
</evidence>
<dbReference type="GO" id="GO:0006511">
    <property type="term" value="P:ubiquitin-dependent protein catabolic process"/>
    <property type="evidence" value="ECO:0007669"/>
    <property type="project" value="TreeGrafter"/>
</dbReference>
<evidence type="ECO:0000256" key="6">
    <source>
        <dbReference type="ARBA" id="ARBA00022786"/>
    </source>
</evidence>
<keyword evidence="5 8" id="KW-0863">Zinc-finger</keyword>
<dbReference type="PANTHER" id="PTHR45931">
    <property type="entry name" value="SI:CH211-59O9.10"/>
    <property type="match status" value="1"/>
</dbReference>
<dbReference type="GO" id="GO:0005634">
    <property type="term" value="C:nucleus"/>
    <property type="evidence" value="ECO:0007669"/>
    <property type="project" value="TreeGrafter"/>
</dbReference>
<protein>
    <recommendedName>
        <fullName evidence="2">RING-type E3 ubiquitin transferase</fullName>
        <ecNumber evidence="2">2.3.2.27</ecNumber>
    </recommendedName>
</protein>
<dbReference type="InterPro" id="IPR051834">
    <property type="entry name" value="RING_finger_E3_ligase"/>
</dbReference>
<proteinExistence type="predicted"/>
<comment type="caution">
    <text evidence="11">The sequence shown here is derived from an EMBL/GenBank/DDBJ whole genome shotgun (WGS) entry which is preliminary data.</text>
</comment>
<name>A0A9P4J831_9PEZI</name>
<evidence type="ECO:0000313" key="12">
    <source>
        <dbReference type="Proteomes" id="UP000799439"/>
    </source>
</evidence>
<evidence type="ECO:0000256" key="9">
    <source>
        <dbReference type="SAM" id="MobiDB-lite"/>
    </source>
</evidence>
<dbReference type="PANTHER" id="PTHR45931:SF3">
    <property type="entry name" value="RING ZINC FINGER-CONTAINING PROTEIN"/>
    <property type="match status" value="1"/>
</dbReference>
<dbReference type="OrthoDB" id="8062037at2759"/>
<dbReference type="AlphaFoldDB" id="A0A9P4J831"/>
<dbReference type="Proteomes" id="UP000799439">
    <property type="component" value="Unassembled WGS sequence"/>
</dbReference>
<keyword evidence="12" id="KW-1185">Reference proteome</keyword>
<dbReference type="Gene3D" id="3.30.40.10">
    <property type="entry name" value="Zinc/RING finger domain, C3HC4 (zinc finger)"/>
    <property type="match status" value="1"/>
</dbReference>
<gene>
    <name evidence="11" type="ORF">K461DRAFT_121591</name>
</gene>
<dbReference type="EC" id="2.3.2.27" evidence="2"/>
<dbReference type="InterPro" id="IPR013083">
    <property type="entry name" value="Znf_RING/FYVE/PHD"/>
</dbReference>
<evidence type="ECO:0000256" key="2">
    <source>
        <dbReference type="ARBA" id="ARBA00012483"/>
    </source>
</evidence>
<dbReference type="GO" id="GO:0008270">
    <property type="term" value="F:zinc ion binding"/>
    <property type="evidence" value="ECO:0007669"/>
    <property type="project" value="UniProtKB-KW"/>
</dbReference>
<evidence type="ECO:0000256" key="4">
    <source>
        <dbReference type="ARBA" id="ARBA00022723"/>
    </source>
</evidence>
<evidence type="ECO:0000256" key="3">
    <source>
        <dbReference type="ARBA" id="ARBA00022679"/>
    </source>
</evidence>
<evidence type="ECO:0000313" key="11">
    <source>
        <dbReference type="EMBL" id="KAF2154069.1"/>
    </source>
</evidence>
<dbReference type="EMBL" id="ML996084">
    <property type="protein sequence ID" value="KAF2154069.1"/>
    <property type="molecule type" value="Genomic_DNA"/>
</dbReference>
<dbReference type="GO" id="GO:0016567">
    <property type="term" value="P:protein ubiquitination"/>
    <property type="evidence" value="ECO:0007669"/>
    <property type="project" value="UniProtKB-ARBA"/>
</dbReference>
<organism evidence="11 12">
    <name type="scientific">Myriangium duriaei CBS 260.36</name>
    <dbReference type="NCBI Taxonomy" id="1168546"/>
    <lineage>
        <taxon>Eukaryota</taxon>
        <taxon>Fungi</taxon>
        <taxon>Dikarya</taxon>
        <taxon>Ascomycota</taxon>
        <taxon>Pezizomycotina</taxon>
        <taxon>Dothideomycetes</taxon>
        <taxon>Dothideomycetidae</taxon>
        <taxon>Myriangiales</taxon>
        <taxon>Myriangiaceae</taxon>
        <taxon>Myriangium</taxon>
    </lineage>
</organism>
<evidence type="ECO:0000259" key="10">
    <source>
        <dbReference type="PROSITE" id="PS50089"/>
    </source>
</evidence>
<feature type="region of interest" description="Disordered" evidence="9">
    <location>
        <begin position="151"/>
        <end position="188"/>
    </location>
</feature>
<accession>A0A9P4J831</accession>
<feature type="region of interest" description="Disordered" evidence="9">
    <location>
        <begin position="379"/>
        <end position="464"/>
    </location>
</feature>
<dbReference type="Pfam" id="PF13639">
    <property type="entry name" value="zf-RING_2"/>
    <property type="match status" value="1"/>
</dbReference>
<feature type="compositionally biased region" description="Low complexity" evidence="9">
    <location>
        <begin position="431"/>
        <end position="440"/>
    </location>
</feature>
<keyword evidence="4" id="KW-0479">Metal-binding</keyword>
<dbReference type="InterPro" id="IPR001841">
    <property type="entry name" value="Znf_RING"/>
</dbReference>
<keyword evidence="7" id="KW-0862">Zinc</keyword>
<keyword evidence="3" id="KW-0808">Transferase</keyword>
<keyword evidence="6" id="KW-0833">Ubl conjugation pathway</keyword>
<evidence type="ECO:0000256" key="1">
    <source>
        <dbReference type="ARBA" id="ARBA00000900"/>
    </source>
</evidence>
<comment type="catalytic activity">
    <reaction evidence="1">
        <text>S-ubiquitinyl-[E2 ubiquitin-conjugating enzyme]-L-cysteine + [acceptor protein]-L-lysine = [E2 ubiquitin-conjugating enzyme]-L-cysteine + N(6)-ubiquitinyl-[acceptor protein]-L-lysine.</text>
        <dbReference type="EC" id="2.3.2.27"/>
    </reaction>
</comment>
<reference evidence="11" key="1">
    <citation type="journal article" date="2020" name="Stud. Mycol.">
        <title>101 Dothideomycetes genomes: a test case for predicting lifestyles and emergence of pathogens.</title>
        <authorList>
            <person name="Haridas S."/>
            <person name="Albert R."/>
            <person name="Binder M."/>
            <person name="Bloem J."/>
            <person name="Labutti K."/>
            <person name="Salamov A."/>
            <person name="Andreopoulos B."/>
            <person name="Baker S."/>
            <person name="Barry K."/>
            <person name="Bills G."/>
            <person name="Bluhm B."/>
            <person name="Cannon C."/>
            <person name="Castanera R."/>
            <person name="Culley D."/>
            <person name="Daum C."/>
            <person name="Ezra D."/>
            <person name="Gonzalez J."/>
            <person name="Henrissat B."/>
            <person name="Kuo A."/>
            <person name="Liang C."/>
            <person name="Lipzen A."/>
            <person name="Lutzoni F."/>
            <person name="Magnuson J."/>
            <person name="Mondo S."/>
            <person name="Nolan M."/>
            <person name="Ohm R."/>
            <person name="Pangilinan J."/>
            <person name="Park H.-J."/>
            <person name="Ramirez L."/>
            <person name="Alfaro M."/>
            <person name="Sun H."/>
            <person name="Tritt A."/>
            <person name="Yoshinaga Y."/>
            <person name="Zwiers L.-H."/>
            <person name="Turgeon B."/>
            <person name="Goodwin S."/>
            <person name="Spatafora J."/>
            <person name="Crous P."/>
            <person name="Grigoriev I."/>
        </authorList>
    </citation>
    <scope>NUCLEOTIDE SEQUENCE</scope>
    <source>
        <strain evidence="11">CBS 260.36</strain>
    </source>
</reference>
<evidence type="ECO:0000256" key="5">
    <source>
        <dbReference type="ARBA" id="ARBA00022771"/>
    </source>
</evidence>